<evidence type="ECO:0000256" key="1">
    <source>
        <dbReference type="SAM" id="Phobius"/>
    </source>
</evidence>
<reference evidence="2" key="1">
    <citation type="submission" date="2022-11" db="EMBL/GenBank/DDBJ databases">
        <title>Candidatus Alkanophaga archaea from heated hydrothermal vent sediment oxidize petroleum alkanes.</title>
        <authorList>
            <person name="Zehnle H."/>
            <person name="Laso-Perez R."/>
            <person name="Lipp J."/>
            <person name="Teske A."/>
            <person name="Wegener G."/>
        </authorList>
    </citation>
    <scope>NUCLEOTIDE SEQUENCE</scope>
    <source>
        <strain evidence="2">MCA70</strain>
    </source>
</reference>
<gene>
    <name evidence="2" type="ORF">OD816_000306</name>
</gene>
<feature type="transmembrane region" description="Helical" evidence="1">
    <location>
        <begin position="12"/>
        <end position="33"/>
    </location>
</feature>
<sequence length="41" mass="4419">MFENFIKSLHDPAVQAALFILGLTALTVIGKIIHGLIKNGN</sequence>
<accession>A0AAE3P5M3</accession>
<dbReference type="Proteomes" id="UP001144110">
    <property type="component" value="Unassembled WGS sequence"/>
</dbReference>
<protein>
    <submittedName>
        <fullName evidence="2">Uncharacterized protein</fullName>
    </submittedName>
</protein>
<comment type="caution">
    <text evidence="2">The sequence shown here is derived from an EMBL/GenBank/DDBJ whole genome shotgun (WGS) entry which is preliminary data.</text>
</comment>
<keyword evidence="1" id="KW-0472">Membrane</keyword>
<evidence type="ECO:0000313" key="2">
    <source>
        <dbReference type="EMBL" id="MDF2953061.1"/>
    </source>
</evidence>
<evidence type="ECO:0000313" key="3">
    <source>
        <dbReference type="Proteomes" id="UP001144110"/>
    </source>
</evidence>
<proteinExistence type="predicted"/>
<dbReference type="EMBL" id="JAPHEG010000001">
    <property type="protein sequence ID" value="MDF2953061.1"/>
    <property type="molecule type" value="Genomic_DNA"/>
</dbReference>
<dbReference type="AlphaFoldDB" id="A0AAE3P5M3"/>
<keyword evidence="1" id="KW-1133">Transmembrane helix</keyword>
<keyword evidence="1" id="KW-0812">Transmembrane</keyword>
<name>A0AAE3P5M3_9BACT</name>
<organism evidence="2 3">
    <name type="scientific">Candidatus Thermodesulfobacterium syntrophicum</name>
    <dbReference type="NCBI Taxonomy" id="3060442"/>
    <lineage>
        <taxon>Bacteria</taxon>
        <taxon>Pseudomonadati</taxon>
        <taxon>Thermodesulfobacteriota</taxon>
        <taxon>Thermodesulfobacteria</taxon>
        <taxon>Thermodesulfobacteriales</taxon>
        <taxon>Thermodesulfobacteriaceae</taxon>
        <taxon>Thermodesulfobacterium</taxon>
    </lineage>
</organism>